<dbReference type="GO" id="GO:0003677">
    <property type="term" value="F:DNA binding"/>
    <property type="evidence" value="ECO:0007669"/>
    <property type="project" value="UniProtKB-KW"/>
</dbReference>
<keyword evidence="2" id="KW-0805">Transcription regulation</keyword>
<gene>
    <name evidence="6" type="ORF">CLOSYM_02867</name>
</gene>
<dbReference type="EMBL" id="AWSU01000224">
    <property type="protein sequence ID" value="ERI76008.1"/>
    <property type="molecule type" value="Genomic_DNA"/>
</dbReference>
<dbReference type="PANTHER" id="PTHR30126:SF40">
    <property type="entry name" value="HTH-TYPE TRANSCRIPTIONAL REGULATOR GLTR"/>
    <property type="match status" value="1"/>
</dbReference>
<feature type="domain" description="HTH lysR-type" evidence="5">
    <location>
        <begin position="1"/>
        <end position="57"/>
    </location>
</feature>
<dbReference type="FunFam" id="1.10.10.10:FF:000001">
    <property type="entry name" value="LysR family transcriptional regulator"/>
    <property type="match status" value="1"/>
</dbReference>
<sequence length="303" mass="34721">MTEAEIRAFLTVLQAGNISSAAARLYVTQPALSKRIQALEHELGYRLITRGKGLRELGLTPKGEAFVPVAERYLELWKEAREIDGIEQNRVLRISAVNSVSTYLFPAVCSGFMLKHPDCLLNFSNYHSQEAYGHVADGRIDLALISDDMNVRGGETVPLFNEDMLLALGPGGRYVDAGHPSELNPADEIRLPWSPEYDMWHEYWFNSTARSRMVVDQMSLLEYFLRFQDVWAVVPATAALHLRERLGIRIRPMQEGPPPQIIYYLKRKIYRIEQAQQFLEAVNRELLRLREMGRHVRPLTEEP</sequence>
<evidence type="ECO:0000259" key="5">
    <source>
        <dbReference type="PROSITE" id="PS50931"/>
    </source>
</evidence>
<evidence type="ECO:0000256" key="4">
    <source>
        <dbReference type="ARBA" id="ARBA00023163"/>
    </source>
</evidence>
<dbReference type="Proteomes" id="UP000016491">
    <property type="component" value="Unassembled WGS sequence"/>
</dbReference>
<proteinExistence type="inferred from homology"/>
<dbReference type="SUPFAM" id="SSF46785">
    <property type="entry name" value="Winged helix' DNA-binding domain"/>
    <property type="match status" value="1"/>
</dbReference>
<dbReference type="RefSeq" id="WP_021643509.1">
    <property type="nucleotide sequence ID" value="NZ_KE993024.1"/>
</dbReference>
<dbReference type="PANTHER" id="PTHR30126">
    <property type="entry name" value="HTH-TYPE TRANSCRIPTIONAL REGULATOR"/>
    <property type="match status" value="1"/>
</dbReference>
<dbReference type="AlphaFoldDB" id="A0ABC9TWC0"/>
<dbReference type="Gene3D" id="3.40.190.10">
    <property type="entry name" value="Periplasmic binding protein-like II"/>
    <property type="match status" value="2"/>
</dbReference>
<keyword evidence="3" id="KW-0238">DNA-binding</keyword>
<protein>
    <submittedName>
        <fullName evidence="6">Transcriptional regulator, LysR family</fullName>
    </submittedName>
</protein>
<evidence type="ECO:0000256" key="2">
    <source>
        <dbReference type="ARBA" id="ARBA00023015"/>
    </source>
</evidence>
<reference evidence="6 7" key="1">
    <citation type="submission" date="2013-07" db="EMBL/GenBank/DDBJ databases">
        <authorList>
            <person name="Weinstock G."/>
            <person name="Sodergren E."/>
            <person name="Wylie T."/>
            <person name="Fulton L."/>
            <person name="Fulton R."/>
            <person name="Fronick C."/>
            <person name="O'Laughlin M."/>
            <person name="Godfrey J."/>
            <person name="Miner T."/>
            <person name="Herter B."/>
            <person name="Appelbaum E."/>
            <person name="Cordes M."/>
            <person name="Lek S."/>
            <person name="Wollam A."/>
            <person name="Pepin K.H."/>
            <person name="Palsikar V.B."/>
            <person name="Mitreva M."/>
            <person name="Wilson R.K."/>
        </authorList>
    </citation>
    <scope>NUCLEOTIDE SEQUENCE [LARGE SCALE GENOMIC DNA]</scope>
    <source>
        <strain evidence="6 7">ATCC 14940</strain>
    </source>
</reference>
<evidence type="ECO:0000313" key="6">
    <source>
        <dbReference type="EMBL" id="ERI76008.1"/>
    </source>
</evidence>
<dbReference type="InterPro" id="IPR000847">
    <property type="entry name" value="LysR_HTH_N"/>
</dbReference>
<evidence type="ECO:0000256" key="1">
    <source>
        <dbReference type="ARBA" id="ARBA00009437"/>
    </source>
</evidence>
<accession>A0ABC9TWC0</accession>
<evidence type="ECO:0000313" key="7">
    <source>
        <dbReference type="Proteomes" id="UP000016491"/>
    </source>
</evidence>
<name>A0ABC9TWC0_CLOSY</name>
<dbReference type="InterPro" id="IPR036388">
    <property type="entry name" value="WH-like_DNA-bd_sf"/>
</dbReference>
<dbReference type="SUPFAM" id="SSF53850">
    <property type="entry name" value="Periplasmic binding protein-like II"/>
    <property type="match status" value="1"/>
</dbReference>
<evidence type="ECO:0000256" key="3">
    <source>
        <dbReference type="ARBA" id="ARBA00023125"/>
    </source>
</evidence>
<dbReference type="PRINTS" id="PR00039">
    <property type="entry name" value="HTHLYSR"/>
</dbReference>
<dbReference type="PROSITE" id="PS50931">
    <property type="entry name" value="HTH_LYSR"/>
    <property type="match status" value="1"/>
</dbReference>
<keyword evidence="4" id="KW-0804">Transcription</keyword>
<dbReference type="InterPro" id="IPR036390">
    <property type="entry name" value="WH_DNA-bd_sf"/>
</dbReference>
<dbReference type="Pfam" id="PF00126">
    <property type="entry name" value="HTH_1"/>
    <property type="match status" value="1"/>
</dbReference>
<dbReference type="InterPro" id="IPR005119">
    <property type="entry name" value="LysR_subst-bd"/>
</dbReference>
<comment type="caution">
    <text evidence="6">The sequence shown here is derived from an EMBL/GenBank/DDBJ whole genome shotgun (WGS) entry which is preliminary data.</text>
</comment>
<dbReference type="CDD" id="cd05466">
    <property type="entry name" value="PBP2_LTTR_substrate"/>
    <property type="match status" value="1"/>
</dbReference>
<organism evidence="6 7">
    <name type="scientific">[Clostridium] symbiosum ATCC 14940</name>
    <dbReference type="NCBI Taxonomy" id="411472"/>
    <lineage>
        <taxon>Bacteria</taxon>
        <taxon>Bacillati</taxon>
        <taxon>Bacillota</taxon>
        <taxon>Clostridia</taxon>
        <taxon>Lachnospirales</taxon>
        <taxon>Lachnospiraceae</taxon>
        <taxon>Otoolea</taxon>
    </lineage>
</organism>
<dbReference type="Gene3D" id="1.10.10.10">
    <property type="entry name" value="Winged helix-like DNA-binding domain superfamily/Winged helix DNA-binding domain"/>
    <property type="match status" value="1"/>
</dbReference>
<comment type="similarity">
    <text evidence="1">Belongs to the LysR transcriptional regulatory family.</text>
</comment>
<dbReference type="Pfam" id="PF03466">
    <property type="entry name" value="LysR_substrate"/>
    <property type="match status" value="1"/>
</dbReference>